<evidence type="ECO:0000313" key="7">
    <source>
        <dbReference type="Proteomes" id="UP001596956"/>
    </source>
</evidence>
<protein>
    <submittedName>
        <fullName evidence="6">Response regulator transcription factor</fullName>
    </submittedName>
</protein>
<evidence type="ECO:0000256" key="3">
    <source>
        <dbReference type="ARBA" id="ARBA00023163"/>
    </source>
</evidence>
<dbReference type="SUPFAM" id="SSF46894">
    <property type="entry name" value="C-terminal effector domain of the bipartite response regulators"/>
    <property type="match status" value="1"/>
</dbReference>
<feature type="region of interest" description="Disordered" evidence="4">
    <location>
        <begin position="48"/>
        <end position="73"/>
    </location>
</feature>
<keyword evidence="1" id="KW-0805">Transcription regulation</keyword>
<feature type="domain" description="HTH luxR-type" evidence="5">
    <location>
        <begin position="65"/>
        <end position="130"/>
    </location>
</feature>
<dbReference type="Pfam" id="PF00196">
    <property type="entry name" value="GerE"/>
    <property type="match status" value="1"/>
</dbReference>
<gene>
    <name evidence="6" type="ORF">ACFQZU_22690</name>
</gene>
<sequence>SGWAGPGSPRFPLTADTAGPSASEETRAWWEEGRRLALEEAVQLAADVAESGRMPRTRPAPSPSSVTPRTALTPRERQIAQLVGEGLSNRAIAERLVIAPATVARHVANINRKMGFNSRRQIASWVSRHPVSS</sequence>
<dbReference type="Gene3D" id="1.10.10.10">
    <property type="entry name" value="Winged helix-like DNA-binding domain superfamily/Winged helix DNA-binding domain"/>
    <property type="match status" value="1"/>
</dbReference>
<keyword evidence="3" id="KW-0804">Transcription</keyword>
<dbReference type="InterPro" id="IPR036388">
    <property type="entry name" value="WH-like_DNA-bd_sf"/>
</dbReference>
<dbReference type="PRINTS" id="PR00038">
    <property type="entry name" value="HTHLUXR"/>
</dbReference>
<accession>A0ABW3BL77</accession>
<dbReference type="Proteomes" id="UP001596956">
    <property type="component" value="Unassembled WGS sequence"/>
</dbReference>
<keyword evidence="7" id="KW-1185">Reference proteome</keyword>
<dbReference type="PANTHER" id="PTHR44688:SF16">
    <property type="entry name" value="DNA-BINDING TRANSCRIPTIONAL ACTIVATOR DEVR_DOSR"/>
    <property type="match status" value="1"/>
</dbReference>
<dbReference type="InterPro" id="IPR000792">
    <property type="entry name" value="Tscrpt_reg_LuxR_C"/>
</dbReference>
<feature type="region of interest" description="Disordered" evidence="4">
    <location>
        <begin position="1"/>
        <end position="25"/>
    </location>
</feature>
<dbReference type="InterPro" id="IPR016032">
    <property type="entry name" value="Sig_transdc_resp-reg_C-effctor"/>
</dbReference>
<dbReference type="PANTHER" id="PTHR44688">
    <property type="entry name" value="DNA-BINDING TRANSCRIPTIONAL ACTIVATOR DEVR_DOSR"/>
    <property type="match status" value="1"/>
</dbReference>
<reference evidence="7" key="1">
    <citation type="journal article" date="2019" name="Int. J. Syst. Evol. Microbiol.">
        <title>The Global Catalogue of Microorganisms (GCM) 10K type strain sequencing project: providing services to taxonomists for standard genome sequencing and annotation.</title>
        <authorList>
            <consortium name="The Broad Institute Genomics Platform"/>
            <consortium name="The Broad Institute Genome Sequencing Center for Infectious Disease"/>
            <person name="Wu L."/>
            <person name="Ma J."/>
        </authorList>
    </citation>
    <scope>NUCLEOTIDE SEQUENCE [LARGE SCALE GENOMIC DNA]</scope>
    <source>
        <strain evidence="7">CCUG 63369</strain>
    </source>
</reference>
<keyword evidence="2" id="KW-0238">DNA-binding</keyword>
<dbReference type="PROSITE" id="PS00622">
    <property type="entry name" value="HTH_LUXR_1"/>
    <property type="match status" value="1"/>
</dbReference>
<evidence type="ECO:0000256" key="4">
    <source>
        <dbReference type="SAM" id="MobiDB-lite"/>
    </source>
</evidence>
<dbReference type="CDD" id="cd06170">
    <property type="entry name" value="LuxR_C_like"/>
    <property type="match status" value="1"/>
</dbReference>
<dbReference type="SMART" id="SM00421">
    <property type="entry name" value="HTH_LUXR"/>
    <property type="match status" value="1"/>
</dbReference>
<evidence type="ECO:0000259" key="5">
    <source>
        <dbReference type="PROSITE" id="PS50043"/>
    </source>
</evidence>
<evidence type="ECO:0000256" key="1">
    <source>
        <dbReference type="ARBA" id="ARBA00023015"/>
    </source>
</evidence>
<dbReference type="EMBL" id="JBHTHR010001358">
    <property type="protein sequence ID" value="MFD0804101.1"/>
    <property type="molecule type" value="Genomic_DNA"/>
</dbReference>
<proteinExistence type="predicted"/>
<feature type="non-terminal residue" evidence="6">
    <location>
        <position position="1"/>
    </location>
</feature>
<evidence type="ECO:0000256" key="2">
    <source>
        <dbReference type="ARBA" id="ARBA00023125"/>
    </source>
</evidence>
<dbReference type="PROSITE" id="PS50043">
    <property type="entry name" value="HTH_LUXR_2"/>
    <property type="match status" value="1"/>
</dbReference>
<evidence type="ECO:0000313" key="6">
    <source>
        <dbReference type="EMBL" id="MFD0804101.1"/>
    </source>
</evidence>
<organism evidence="6 7">
    <name type="scientific">Streptomonospora algeriensis</name>
    <dbReference type="NCBI Taxonomy" id="995084"/>
    <lineage>
        <taxon>Bacteria</taxon>
        <taxon>Bacillati</taxon>
        <taxon>Actinomycetota</taxon>
        <taxon>Actinomycetes</taxon>
        <taxon>Streptosporangiales</taxon>
        <taxon>Nocardiopsidaceae</taxon>
        <taxon>Streptomonospora</taxon>
    </lineage>
</organism>
<name>A0ABW3BL77_9ACTN</name>
<comment type="caution">
    <text evidence="6">The sequence shown here is derived from an EMBL/GenBank/DDBJ whole genome shotgun (WGS) entry which is preliminary data.</text>
</comment>